<dbReference type="AlphaFoldDB" id="A0A183D861"/>
<name>A0A183D861_9BILA</name>
<dbReference type="EMBL" id="UYRT01009739">
    <property type="protein sequence ID" value="VDK48008.1"/>
    <property type="molecule type" value="Genomic_DNA"/>
</dbReference>
<protein>
    <submittedName>
        <fullName evidence="2 4">Uncharacterized protein</fullName>
    </submittedName>
</protein>
<organism evidence="4">
    <name type="scientific">Gongylonema pulchrum</name>
    <dbReference type="NCBI Taxonomy" id="637853"/>
    <lineage>
        <taxon>Eukaryota</taxon>
        <taxon>Metazoa</taxon>
        <taxon>Ecdysozoa</taxon>
        <taxon>Nematoda</taxon>
        <taxon>Chromadorea</taxon>
        <taxon>Rhabditida</taxon>
        <taxon>Spirurina</taxon>
        <taxon>Spiruromorpha</taxon>
        <taxon>Spiruroidea</taxon>
        <taxon>Gongylonematidae</taxon>
        <taxon>Gongylonema</taxon>
    </lineage>
</organism>
<evidence type="ECO:0000256" key="1">
    <source>
        <dbReference type="SAM" id="MobiDB-lite"/>
    </source>
</evidence>
<evidence type="ECO:0000313" key="2">
    <source>
        <dbReference type="EMBL" id="VDK48008.1"/>
    </source>
</evidence>
<feature type="compositionally biased region" description="Basic and acidic residues" evidence="1">
    <location>
        <begin position="203"/>
        <end position="217"/>
    </location>
</feature>
<accession>A0A183D861</accession>
<evidence type="ECO:0000313" key="4">
    <source>
        <dbReference type="WBParaSite" id="GPUH_0000490901-mRNA-1"/>
    </source>
</evidence>
<feature type="region of interest" description="Disordered" evidence="1">
    <location>
        <begin position="203"/>
        <end position="252"/>
    </location>
</feature>
<reference evidence="4" key="1">
    <citation type="submission" date="2016-06" db="UniProtKB">
        <authorList>
            <consortium name="WormBaseParasite"/>
        </authorList>
    </citation>
    <scope>IDENTIFICATION</scope>
</reference>
<dbReference type="Proteomes" id="UP000271098">
    <property type="component" value="Unassembled WGS sequence"/>
</dbReference>
<evidence type="ECO:0000313" key="3">
    <source>
        <dbReference type="Proteomes" id="UP000271098"/>
    </source>
</evidence>
<dbReference type="WBParaSite" id="GPUH_0000490901-mRNA-1">
    <property type="protein sequence ID" value="GPUH_0000490901-mRNA-1"/>
    <property type="gene ID" value="GPUH_0000490901"/>
</dbReference>
<feature type="region of interest" description="Disordered" evidence="1">
    <location>
        <begin position="140"/>
        <end position="161"/>
    </location>
</feature>
<proteinExistence type="predicted"/>
<gene>
    <name evidence="2" type="ORF">GPUH_LOCUS4902</name>
</gene>
<feature type="compositionally biased region" description="Basic and acidic residues" evidence="1">
    <location>
        <begin position="140"/>
        <end position="154"/>
    </location>
</feature>
<sequence>MEVRNSDQLLSRFSQNTAEKPHNYPSHSKDFEGNFGLPLIPNDLPPPVPIVNGNAADFMDFKRQHATDLAFVDKPYDAEAVRQACSSLYYRSTTPKTVLKNASPEKTPKVRDYSKLESDRAPIIFTPKIISAFEQDTNKNRRAGLNEKNAKFSTDETNPSAEAVQHRLKSMTVEDSEPGWLQKQAAEFGDVTGNRANFIASEEKEVKHEQSDARKTFDTALPPKSGSNVAKPILCTSSASSSRRSSLKKKVRFPPEQPKVIVAGHRLLICDPAVE</sequence>
<keyword evidence="3" id="KW-1185">Reference proteome</keyword>
<reference evidence="2 3" key="2">
    <citation type="submission" date="2018-11" db="EMBL/GenBank/DDBJ databases">
        <authorList>
            <consortium name="Pathogen Informatics"/>
        </authorList>
    </citation>
    <scope>NUCLEOTIDE SEQUENCE [LARGE SCALE GENOMIC DNA]</scope>
</reference>